<reference evidence="2 3" key="1">
    <citation type="journal article" date="2021" name="BMC Genomics">
        <title>Datura genome reveals duplications of psychoactive alkaloid biosynthetic genes and high mutation rate following tissue culture.</title>
        <authorList>
            <person name="Rajewski A."/>
            <person name="Carter-House D."/>
            <person name="Stajich J."/>
            <person name="Litt A."/>
        </authorList>
    </citation>
    <scope>NUCLEOTIDE SEQUENCE [LARGE SCALE GENOMIC DNA]</scope>
    <source>
        <strain evidence="2">AR-01</strain>
    </source>
</reference>
<dbReference type="Proteomes" id="UP000823775">
    <property type="component" value="Unassembled WGS sequence"/>
</dbReference>
<evidence type="ECO:0000313" key="2">
    <source>
        <dbReference type="EMBL" id="MCD9560082.1"/>
    </source>
</evidence>
<feature type="region of interest" description="Disordered" evidence="1">
    <location>
        <begin position="85"/>
        <end position="165"/>
    </location>
</feature>
<protein>
    <submittedName>
        <fullName evidence="2">Uncharacterized protein</fullName>
    </submittedName>
</protein>
<feature type="compositionally biased region" description="Basic and acidic residues" evidence="1">
    <location>
        <begin position="121"/>
        <end position="132"/>
    </location>
</feature>
<accession>A0ABS8UPQ9</accession>
<evidence type="ECO:0000256" key="1">
    <source>
        <dbReference type="SAM" id="MobiDB-lite"/>
    </source>
</evidence>
<dbReference type="EMBL" id="JACEIK010002262">
    <property type="protein sequence ID" value="MCD9560082.1"/>
    <property type="molecule type" value="Genomic_DNA"/>
</dbReference>
<evidence type="ECO:0000313" key="3">
    <source>
        <dbReference type="Proteomes" id="UP000823775"/>
    </source>
</evidence>
<gene>
    <name evidence="2" type="ORF">HAX54_018523</name>
</gene>
<feature type="compositionally biased region" description="Low complexity" evidence="1">
    <location>
        <begin position="108"/>
        <end position="120"/>
    </location>
</feature>
<proteinExistence type="predicted"/>
<organism evidence="2 3">
    <name type="scientific">Datura stramonium</name>
    <name type="common">Jimsonweed</name>
    <name type="synonym">Common thornapple</name>
    <dbReference type="NCBI Taxonomy" id="4076"/>
    <lineage>
        <taxon>Eukaryota</taxon>
        <taxon>Viridiplantae</taxon>
        <taxon>Streptophyta</taxon>
        <taxon>Embryophyta</taxon>
        <taxon>Tracheophyta</taxon>
        <taxon>Spermatophyta</taxon>
        <taxon>Magnoliopsida</taxon>
        <taxon>eudicotyledons</taxon>
        <taxon>Gunneridae</taxon>
        <taxon>Pentapetalae</taxon>
        <taxon>asterids</taxon>
        <taxon>lamiids</taxon>
        <taxon>Solanales</taxon>
        <taxon>Solanaceae</taxon>
        <taxon>Solanoideae</taxon>
        <taxon>Datureae</taxon>
        <taxon>Datura</taxon>
    </lineage>
</organism>
<sequence>MGWRERGKIMEGFGSRISHLGSESGVGLRLVSEFGSQVGVRTRIEIKSKSLGRGWELGSGVRVEVESQDSDLRVESQIWSVSEVGSQSESRSVFGSRKSDLRSRSCPRLGSGESGLGSRSRVGDDVSCRGRGQDLNLRSRSRGLDRGHKSGLKSRSGAGAGPISW</sequence>
<comment type="caution">
    <text evidence="2">The sequence shown here is derived from an EMBL/GenBank/DDBJ whole genome shotgun (WGS) entry which is preliminary data.</text>
</comment>
<name>A0ABS8UPQ9_DATST</name>
<keyword evidence="3" id="KW-1185">Reference proteome</keyword>